<gene>
    <name evidence="2" type="ORF">METZ01_LOCUS79066</name>
</gene>
<evidence type="ECO:0000313" key="2">
    <source>
        <dbReference type="EMBL" id="SVA26212.1"/>
    </source>
</evidence>
<dbReference type="EMBL" id="UINC01006219">
    <property type="protein sequence ID" value="SVA26212.1"/>
    <property type="molecule type" value="Genomic_DNA"/>
</dbReference>
<sequence length="41" mass="4809">MKLDFREIYDSGGEEEATPQLNQHSRNEKLPEAFQLRGRFA</sequence>
<accession>A0A381UDB2</accession>
<proteinExistence type="predicted"/>
<organism evidence="2">
    <name type="scientific">marine metagenome</name>
    <dbReference type="NCBI Taxonomy" id="408172"/>
    <lineage>
        <taxon>unclassified sequences</taxon>
        <taxon>metagenomes</taxon>
        <taxon>ecological metagenomes</taxon>
    </lineage>
</organism>
<protein>
    <submittedName>
        <fullName evidence="2">Uncharacterized protein</fullName>
    </submittedName>
</protein>
<feature type="region of interest" description="Disordered" evidence="1">
    <location>
        <begin position="1"/>
        <end position="41"/>
    </location>
</feature>
<name>A0A381UDB2_9ZZZZ</name>
<evidence type="ECO:0000256" key="1">
    <source>
        <dbReference type="SAM" id="MobiDB-lite"/>
    </source>
</evidence>
<reference evidence="2" key="1">
    <citation type="submission" date="2018-05" db="EMBL/GenBank/DDBJ databases">
        <authorList>
            <person name="Lanie J.A."/>
            <person name="Ng W.-L."/>
            <person name="Kazmierczak K.M."/>
            <person name="Andrzejewski T.M."/>
            <person name="Davidsen T.M."/>
            <person name="Wayne K.J."/>
            <person name="Tettelin H."/>
            <person name="Glass J.I."/>
            <person name="Rusch D."/>
            <person name="Podicherti R."/>
            <person name="Tsui H.-C.T."/>
            <person name="Winkler M.E."/>
        </authorList>
    </citation>
    <scope>NUCLEOTIDE SEQUENCE</scope>
</reference>
<dbReference type="AlphaFoldDB" id="A0A381UDB2"/>